<proteinExistence type="predicted"/>
<accession>A0A9X4R370</accession>
<dbReference type="Proteomes" id="UP001152766">
    <property type="component" value="Unassembled WGS sequence"/>
</dbReference>
<dbReference type="Gene3D" id="3.40.50.300">
    <property type="entry name" value="P-loop containing nucleotide triphosphate hydrolases"/>
    <property type="match status" value="1"/>
</dbReference>
<evidence type="ECO:0000313" key="2">
    <source>
        <dbReference type="EMBL" id="MDG0860981.1"/>
    </source>
</evidence>
<evidence type="ECO:0000313" key="3">
    <source>
        <dbReference type="Proteomes" id="UP001152766"/>
    </source>
</evidence>
<feature type="domain" description="NadR/Ttd14 AAA" evidence="1">
    <location>
        <begin position="29"/>
        <end position="182"/>
    </location>
</feature>
<dbReference type="EMBL" id="SGUG01000001">
    <property type="protein sequence ID" value="MDG0860981.1"/>
    <property type="molecule type" value="Genomic_DNA"/>
</dbReference>
<dbReference type="InterPro" id="IPR052735">
    <property type="entry name" value="NAD_biosynth-regulator"/>
</dbReference>
<organism evidence="2 3">
    <name type="scientific">Pelomonas aquatica</name>
    <dbReference type="NCBI Taxonomy" id="431058"/>
    <lineage>
        <taxon>Bacteria</taxon>
        <taxon>Pseudomonadati</taxon>
        <taxon>Pseudomonadota</taxon>
        <taxon>Betaproteobacteria</taxon>
        <taxon>Burkholderiales</taxon>
        <taxon>Sphaerotilaceae</taxon>
        <taxon>Roseateles</taxon>
    </lineage>
</organism>
<sequence length="196" mass="21385">MADRHPLWRLHPAERRRLAGLETGLSRLVTLLGAECTGKSTLAKALARDLGAGLVTEYLREWCAAHGRTPQRQEQAHIAAEQAARIEAAALRHELVVCDTTPLITALCSEHYFGDDSLTAAALAFQRRCDLTLLCGPDLPWQADGFMRDGPAVRAAFDARLRGVMQAHGLGWIDITGNDAERRTAAIAALQRPSSR</sequence>
<evidence type="ECO:0000259" key="1">
    <source>
        <dbReference type="Pfam" id="PF13521"/>
    </source>
</evidence>
<name>A0A9X4R370_9BURK</name>
<dbReference type="SUPFAM" id="SSF52540">
    <property type="entry name" value="P-loop containing nucleoside triphosphate hydrolases"/>
    <property type="match status" value="1"/>
</dbReference>
<dbReference type="InterPro" id="IPR027417">
    <property type="entry name" value="P-loop_NTPase"/>
</dbReference>
<dbReference type="PANTHER" id="PTHR37512:SF1">
    <property type="entry name" value="NADR_TTD14 AAA DOMAIN-CONTAINING PROTEIN"/>
    <property type="match status" value="1"/>
</dbReference>
<dbReference type="InterPro" id="IPR038727">
    <property type="entry name" value="NadR/Ttd14_AAA_dom"/>
</dbReference>
<dbReference type="Pfam" id="PF13521">
    <property type="entry name" value="AAA_28"/>
    <property type="match status" value="1"/>
</dbReference>
<gene>
    <name evidence="2" type="ORF">EXJ73_00640</name>
</gene>
<dbReference type="AlphaFoldDB" id="A0A9X4R370"/>
<dbReference type="PANTHER" id="PTHR37512">
    <property type="entry name" value="TRIFUNCTIONAL NAD BIOSYNTHESIS/REGULATOR PROTEIN NADR"/>
    <property type="match status" value="1"/>
</dbReference>
<keyword evidence="3" id="KW-1185">Reference proteome</keyword>
<reference evidence="2" key="1">
    <citation type="submission" date="2019-02" db="EMBL/GenBank/DDBJ databases">
        <title>Draft genome of the type strain Pelomonas aquatica CCUG 52575T.</title>
        <authorList>
            <person name="Gomila M."/>
            <person name="Lalucat J."/>
        </authorList>
    </citation>
    <scope>NUCLEOTIDE SEQUENCE</scope>
    <source>
        <strain evidence="2">CCUG 52575</strain>
    </source>
</reference>
<protein>
    <recommendedName>
        <fullName evidence="1">NadR/Ttd14 AAA domain-containing protein</fullName>
    </recommendedName>
</protein>
<comment type="caution">
    <text evidence="2">The sequence shown here is derived from an EMBL/GenBank/DDBJ whole genome shotgun (WGS) entry which is preliminary data.</text>
</comment>